<gene>
    <name evidence="1" type="ORF">E4J90_09560</name>
</gene>
<proteinExistence type="predicted"/>
<protein>
    <submittedName>
        <fullName evidence="1">Uncharacterized protein</fullName>
    </submittedName>
</protein>
<sequence length="415" mass="42108">MITNHQRLQARLARAFHWDEKMPLPSSINDLSTTAGSNSPAGSESPSLIDDYLRTYASYIAQLRDGAQSNAFNFATAGGSANAITATYSPAITTLSDSTVLLAKAAAVNTGAATFSPNGLTAKPIVDLWHGALQGGEIVANGEICLQYNSSVGGGSWILIYSSGIPQQAPAIVGSSLNIRMNIAAASASGTLTADEVVVKSALGSYARTISNFNKTINLATTGAGGMDTGTAPVSGFVALYAIYNPGTATAALLATNATSAAAPAVYGGANMPSGYTLSALLTVYPTNASSQFIVGAVEGAKVIFGPVITATQGSNNGSYTAQSLSAVVPKNARKVGGYVIHSASSSGSVVSSFLASASSGVGEKVLGGGSVTTNSGYNQAFEDLTIITAQTIYFKNSSSIAGQSFTPFISSYYI</sequence>
<evidence type="ECO:0000313" key="1">
    <source>
        <dbReference type="EMBL" id="TFH81814.1"/>
    </source>
</evidence>
<comment type="caution">
    <text evidence="1">The sequence shown here is derived from an EMBL/GenBank/DDBJ whole genome shotgun (WGS) entry which is preliminary data.</text>
</comment>
<name>A0A4Y8VMQ9_9PSED</name>
<dbReference type="EMBL" id="SPDQ01000011">
    <property type="protein sequence ID" value="TFH81814.1"/>
    <property type="molecule type" value="Genomic_DNA"/>
</dbReference>
<evidence type="ECO:0000313" key="2">
    <source>
        <dbReference type="Proteomes" id="UP000297555"/>
    </source>
</evidence>
<accession>A0A4Y8VMQ9</accession>
<dbReference type="Proteomes" id="UP000297555">
    <property type="component" value="Unassembled WGS sequence"/>
</dbReference>
<dbReference type="RefSeq" id="WP_134826138.1">
    <property type="nucleotide sequence ID" value="NZ_SPDQ01000011.1"/>
</dbReference>
<organism evidence="1 2">
    <name type="scientific">Pseudomonas kribbensis</name>
    <dbReference type="NCBI Taxonomy" id="1628086"/>
    <lineage>
        <taxon>Bacteria</taxon>
        <taxon>Pseudomonadati</taxon>
        <taxon>Pseudomonadota</taxon>
        <taxon>Gammaproteobacteria</taxon>
        <taxon>Pseudomonadales</taxon>
        <taxon>Pseudomonadaceae</taxon>
        <taxon>Pseudomonas</taxon>
    </lineage>
</organism>
<dbReference type="AlphaFoldDB" id="A0A4Y8VMQ9"/>
<reference evidence="1 2" key="1">
    <citation type="submission" date="2019-03" db="EMBL/GenBank/DDBJ databases">
        <title>Draft genome sequence of humic substances-degrading Pseudomonas kribbensis CHA-19 from forest soil.</title>
        <authorList>
            <person name="Kim D."/>
        </authorList>
    </citation>
    <scope>NUCLEOTIDE SEQUENCE [LARGE SCALE GENOMIC DNA]</scope>
    <source>
        <strain evidence="1 2">CHA-19</strain>
    </source>
</reference>
<dbReference type="OrthoDB" id="6481168at2"/>